<dbReference type="AlphaFoldDB" id="A0A0E4H7L7"/>
<sequence length="299" mass="34549">MKTVPFFKKEVEKFQYFQLPQWLFKEPYSGLSNAAKLSYAFIFDRLGFSVKNEWHDKDGKVFIYFTNAEFAEILNCSEKSVIKAKKELSDIGLLREVRQGLSKPNRIYLLGPSPFKMSDSSVQELENLQSRTVDFTATELEKVQTIKTNNTKTNISNNNIVKQDVASQKVQFRIPYQDIIDYLNKATGKKFSPQSKANKKLIKARWSEGYRLDDFKKVVDNMAANWAGTEWEKYLQPSTLFRDSNFDKYLNQVPFIQKSNVPEWSNAEIKTEQTEEGQQKMAELFAELEQMEGVGNGSS</sequence>
<dbReference type="EMBL" id="CTEN01000002">
    <property type="protein sequence ID" value="CQR24599.1"/>
    <property type="molecule type" value="Genomic_DNA"/>
</dbReference>
<evidence type="ECO:0000259" key="1">
    <source>
        <dbReference type="Pfam" id="PF06970"/>
    </source>
</evidence>
<dbReference type="Pfam" id="PF06970">
    <property type="entry name" value="RepA_N"/>
    <property type="match status" value="1"/>
</dbReference>
<dbReference type="InterPro" id="IPR010724">
    <property type="entry name" value="RepA_N"/>
</dbReference>
<dbReference type="Proteomes" id="UP000198604">
    <property type="component" value="Unassembled WGS sequence"/>
</dbReference>
<gene>
    <name evidence="3" type="ORF">BN1356_00943</name>
</gene>
<dbReference type="RefSeq" id="WP_093650234.1">
    <property type="nucleotide sequence ID" value="NZ_CTEN01000002.1"/>
</dbReference>
<protein>
    <submittedName>
        <fullName evidence="3">Phage replication protein</fullName>
    </submittedName>
</protein>
<dbReference type="STRING" id="1608583.BN1356_00943"/>
<name>A0A0E4H7L7_9STRE</name>
<reference evidence="4" key="1">
    <citation type="submission" date="2015-03" db="EMBL/GenBank/DDBJ databases">
        <authorList>
            <person name="Urmite Genomes"/>
        </authorList>
    </citation>
    <scope>NUCLEOTIDE SEQUENCE [LARGE SCALE GENOMIC DNA]</scope>
    <source>
        <strain evidence="4">FF10</strain>
    </source>
</reference>
<evidence type="ECO:0000313" key="4">
    <source>
        <dbReference type="Proteomes" id="UP000198604"/>
    </source>
</evidence>
<organism evidence="3 4">
    <name type="scientific">Streptococcus varani</name>
    <dbReference type="NCBI Taxonomy" id="1608583"/>
    <lineage>
        <taxon>Bacteria</taxon>
        <taxon>Bacillati</taxon>
        <taxon>Bacillota</taxon>
        <taxon>Bacilli</taxon>
        <taxon>Lactobacillales</taxon>
        <taxon>Streptococcaceae</taxon>
        <taxon>Streptococcus</taxon>
    </lineage>
</organism>
<accession>A0A0E4H7L7</accession>
<feature type="domain" description="Phage conserved hypothetical protein C-terminal" evidence="2">
    <location>
        <begin position="179"/>
        <end position="251"/>
    </location>
</feature>
<evidence type="ECO:0000259" key="2">
    <source>
        <dbReference type="Pfam" id="PF09524"/>
    </source>
</evidence>
<dbReference type="OrthoDB" id="1695311at2"/>
<feature type="domain" description="Replication initiator A N-terminal" evidence="1">
    <location>
        <begin position="15"/>
        <end position="88"/>
    </location>
</feature>
<dbReference type="Pfam" id="PF09524">
    <property type="entry name" value="Phg_2220_C"/>
    <property type="match status" value="1"/>
</dbReference>
<dbReference type="NCBIfam" id="TIGR02220">
    <property type="entry name" value="phg_TIGR02220"/>
    <property type="match status" value="1"/>
</dbReference>
<keyword evidence="4" id="KW-1185">Reference proteome</keyword>
<evidence type="ECO:0000313" key="3">
    <source>
        <dbReference type="EMBL" id="CQR24599.1"/>
    </source>
</evidence>
<proteinExistence type="predicted"/>
<dbReference type="InterPro" id="IPR011741">
    <property type="entry name" value="Phg_2220_C"/>
</dbReference>